<feature type="transmembrane region" description="Helical" evidence="1">
    <location>
        <begin position="243"/>
        <end position="263"/>
    </location>
</feature>
<dbReference type="RefSeq" id="WP_338411979.1">
    <property type="nucleotide sequence ID" value="NZ_CP093310.2"/>
</dbReference>
<accession>A0AAU6PTT0</accession>
<keyword evidence="1" id="KW-1133">Transmembrane helix</keyword>
<keyword evidence="1" id="KW-0812">Transmembrane</keyword>
<protein>
    <submittedName>
        <fullName evidence="2">Uncharacterized protein</fullName>
    </submittedName>
</protein>
<dbReference type="EMBL" id="CP093310">
    <property type="protein sequence ID" value="WXX23816.1"/>
    <property type="molecule type" value="Genomic_DNA"/>
</dbReference>
<dbReference type="KEGG" id="prae:MN210_18705"/>
<organism evidence="2 3">
    <name type="scientific">Psychrobacter raelei</name>
    <dbReference type="NCBI Taxonomy" id="2565531"/>
    <lineage>
        <taxon>Bacteria</taxon>
        <taxon>Pseudomonadati</taxon>
        <taxon>Pseudomonadota</taxon>
        <taxon>Gammaproteobacteria</taxon>
        <taxon>Moraxellales</taxon>
        <taxon>Moraxellaceae</taxon>
        <taxon>Psychrobacter</taxon>
    </lineage>
</organism>
<reference evidence="2" key="1">
    <citation type="submission" date="2024-03" db="EMBL/GenBank/DDBJ databases">
        <title>Psychrobacter raelis sp. nov. isolated from a dog with peritonitis.</title>
        <authorList>
            <person name="Schiavone A."/>
            <person name="Manzulli V."/>
            <person name="Camarda A."/>
            <person name="Cafiero M.A."/>
            <person name="Vasco I."/>
            <person name="Marino L."/>
            <person name="Pennuzzi G."/>
            <person name="Serrecchia L."/>
            <person name="Galante D."/>
            <person name="Pugliese N."/>
        </authorList>
    </citation>
    <scope>NUCLEOTIDE SEQUENCE</scope>
    <source>
        <strain evidence="2">PraFG1</strain>
    </source>
</reference>
<proteinExistence type="predicted"/>
<evidence type="ECO:0000256" key="1">
    <source>
        <dbReference type="SAM" id="Phobius"/>
    </source>
</evidence>
<gene>
    <name evidence="2" type="ORF">MN210_18705</name>
</gene>
<dbReference type="Proteomes" id="UP000829560">
    <property type="component" value="Chromosome"/>
</dbReference>
<keyword evidence="1" id="KW-0472">Membrane</keyword>
<evidence type="ECO:0000313" key="3">
    <source>
        <dbReference type="Proteomes" id="UP000829560"/>
    </source>
</evidence>
<name>A0AAU6PTT0_9GAMM</name>
<keyword evidence="3" id="KW-1185">Reference proteome</keyword>
<evidence type="ECO:0000313" key="2">
    <source>
        <dbReference type="EMBL" id="WXX23816.1"/>
    </source>
</evidence>
<dbReference type="AlphaFoldDB" id="A0AAU6PTT0"/>
<sequence>MIDTDESLQALDDALENIFNKNLRSISKENTDKQLEKLDSQVHFLIQQLEHTSARLKSSLLEDITSYLSDEIEIEDYLEKITDIRRNLYALKQTVSDGNRDFVSTINNLSANILNQSLENYNELLEAILELQRTLKVDSEKLTELNKLSEANITSILTHQIKQLSTLVENREDRLNKAFESRHHQLLEQTDLNQQELISQYAQSTTSIAKSNEANALTTNKLLNEQFEKLTIKTDNNLKVTKILCASNVVLIIITLVLCYIVVTH</sequence>